<evidence type="ECO:0000256" key="6">
    <source>
        <dbReference type="SAM" id="MobiDB-lite"/>
    </source>
</evidence>
<dbReference type="Pfam" id="PF01087">
    <property type="entry name" value="GalP_UDP_transf"/>
    <property type="match status" value="1"/>
</dbReference>
<feature type="binding site" evidence="5">
    <location>
        <position position="176"/>
    </location>
    <ligand>
        <name>Zn(2+)</name>
        <dbReference type="ChEBI" id="CHEBI:29105"/>
    </ligand>
</feature>
<proteinExistence type="predicted"/>
<evidence type="ECO:0000256" key="5">
    <source>
        <dbReference type="PIRSR" id="PIRSR000808-3"/>
    </source>
</evidence>
<dbReference type="GO" id="GO:0008270">
    <property type="term" value="F:zinc ion binding"/>
    <property type="evidence" value="ECO:0007669"/>
    <property type="project" value="InterPro"/>
</dbReference>
<dbReference type="STRING" id="1459636.NTE_02048"/>
<dbReference type="PANTHER" id="PTHR42763">
    <property type="entry name" value="ADP-GLUCOSE PHOSPHORYLASE"/>
    <property type="match status" value="1"/>
</dbReference>
<dbReference type="InterPro" id="IPR036265">
    <property type="entry name" value="HIT-like_sf"/>
</dbReference>
<keyword evidence="9" id="KW-1185">Reference proteome</keyword>
<evidence type="ECO:0000313" key="9">
    <source>
        <dbReference type="Proteomes" id="UP000028194"/>
    </source>
</evidence>
<gene>
    <name evidence="8" type="ORF">NTE_02048</name>
</gene>
<sequence>MRELRKDYVLDRFVLVPNNTSSSTSAAERGGDEKRDGVDDDDKCPYCPGNESMTSPALLALVVKDGMLQRLSDSEDSIIDDWSVRVFESKNPVVTTTAAASYSDKPLYSEPAYGYHQVVVATPDHKQSLPQMSVEQWGNVLVVIQDRVRWLYTQKSVTYVSIYVNSGAGAGAQSPHPHLNIVTFSSIPPAIELEAEGSHRFMNENGSCPACNMISVESSGPRQVLATDSFLAFCPWAPTYPYEFWIYPKRHITSFSKITQKEINDLALMMRATLGGMSKALKDAPFNMVFHLSPEKKNSRQIHWHIEVYPQLTTWSGLERGFGVYVNNVKPEKAAEILGSACRKELAGLVGIT</sequence>
<dbReference type="HOGENOM" id="CLU_029960_1_0_2"/>
<evidence type="ECO:0000256" key="4">
    <source>
        <dbReference type="PIRSR" id="PIRSR000808-1"/>
    </source>
</evidence>
<feature type="active site" description="Tele-UMP-histidine intermediate" evidence="4">
    <location>
        <position position="178"/>
    </location>
</feature>
<dbReference type="EMBL" id="CP007174">
    <property type="protein sequence ID" value="AIF84105.1"/>
    <property type="molecule type" value="Genomic_DNA"/>
</dbReference>
<feature type="region of interest" description="Disordered" evidence="6">
    <location>
        <begin position="20"/>
        <end position="49"/>
    </location>
</feature>
<keyword evidence="3" id="KW-0119">Carbohydrate metabolism</keyword>
<keyword evidence="5" id="KW-0479">Metal-binding</keyword>
<dbReference type="Proteomes" id="UP000028194">
    <property type="component" value="Chromosome"/>
</dbReference>
<dbReference type="InterPro" id="IPR005849">
    <property type="entry name" value="GalP_Utransf_N"/>
</dbReference>
<protein>
    <submittedName>
        <fullName evidence="8">Galactose-1-phosphate uridylyltransferase</fullName>
        <ecNumber evidence="8">2.7.7.12</ecNumber>
    </submittedName>
</protein>
<dbReference type="InterPro" id="IPR001937">
    <property type="entry name" value="GalP_UDPtransf1"/>
</dbReference>
<keyword evidence="5" id="KW-0862">Zinc</keyword>
<dbReference type="GO" id="GO:0006012">
    <property type="term" value="P:galactose metabolic process"/>
    <property type="evidence" value="ECO:0007669"/>
    <property type="project" value="InterPro"/>
</dbReference>
<dbReference type="eggNOG" id="arCOG00422">
    <property type="taxonomic scope" value="Archaea"/>
</dbReference>
<feature type="binding site" evidence="5">
    <location>
        <position position="125"/>
    </location>
    <ligand>
        <name>Zn(2+)</name>
        <dbReference type="ChEBI" id="CHEBI:29105"/>
    </ligand>
</feature>
<accession>A0A075MSK1</accession>
<name>A0A075MSK1_9ARCH</name>
<evidence type="ECO:0000313" key="8">
    <source>
        <dbReference type="EMBL" id="AIF84105.1"/>
    </source>
</evidence>
<dbReference type="Gene3D" id="3.30.428.10">
    <property type="entry name" value="HIT-like"/>
    <property type="match status" value="2"/>
</dbReference>
<dbReference type="EC" id="2.7.7.12" evidence="8"/>
<dbReference type="PIRSF" id="PIRSF000808">
    <property type="entry name" value="GalT"/>
    <property type="match status" value="1"/>
</dbReference>
<dbReference type="SUPFAM" id="SSF54197">
    <property type="entry name" value="HIT-like"/>
    <property type="match status" value="2"/>
</dbReference>
<organism evidence="8 9">
    <name type="scientific">Candidatus Nitrososphaera evergladensis SR1</name>
    <dbReference type="NCBI Taxonomy" id="1459636"/>
    <lineage>
        <taxon>Archaea</taxon>
        <taxon>Nitrososphaerota</taxon>
        <taxon>Nitrososphaeria</taxon>
        <taxon>Nitrososphaerales</taxon>
        <taxon>Nitrososphaeraceae</taxon>
        <taxon>Nitrososphaera</taxon>
    </lineage>
</organism>
<dbReference type="OrthoDB" id="7650at2157"/>
<feature type="binding site" evidence="5">
    <location>
        <position position="44"/>
    </location>
    <ligand>
        <name>Zn(2+)</name>
        <dbReference type="ChEBI" id="CHEBI:29105"/>
    </ligand>
</feature>
<dbReference type="KEGG" id="nev:NTE_02048"/>
<dbReference type="RefSeq" id="WP_148700743.1">
    <property type="nucleotide sequence ID" value="NZ_CP007174.1"/>
</dbReference>
<dbReference type="PANTHER" id="PTHR42763:SF2">
    <property type="entry name" value="ADP-GLUCOSE PHOSPHORYLASE"/>
    <property type="match status" value="1"/>
</dbReference>
<keyword evidence="1 8" id="KW-0808">Transferase</keyword>
<feature type="domain" description="Galactose-1-phosphate uridyl transferase N-terminal" evidence="7">
    <location>
        <begin position="102"/>
        <end position="183"/>
    </location>
</feature>
<reference evidence="8 9" key="1">
    <citation type="journal article" date="2014" name="PLoS ONE">
        <title>Genome Sequence of Candidatus Nitrososphaera evergladensis from Group I.1b Enriched from Everglades Soil Reveals Novel Genomic Features of the Ammonia-Oxidizing Archaea.</title>
        <authorList>
            <person name="Zhalnina K.V."/>
            <person name="Dias R."/>
            <person name="Leonard M.T."/>
            <person name="Dorr de Quadros P."/>
            <person name="Camargo F.A."/>
            <person name="Drew J.C."/>
            <person name="Farmerie W.G."/>
            <person name="Daroub S.H."/>
            <person name="Triplett E.W."/>
        </authorList>
    </citation>
    <scope>NUCLEOTIDE SEQUENCE [LARGE SCALE GENOMIC DNA]</scope>
    <source>
        <strain evidence="8 9">SR1</strain>
    </source>
</reference>
<evidence type="ECO:0000256" key="3">
    <source>
        <dbReference type="ARBA" id="ARBA00023277"/>
    </source>
</evidence>
<evidence type="ECO:0000256" key="2">
    <source>
        <dbReference type="ARBA" id="ARBA00022695"/>
    </source>
</evidence>
<dbReference type="GeneID" id="41597787"/>
<evidence type="ECO:0000256" key="1">
    <source>
        <dbReference type="ARBA" id="ARBA00022679"/>
    </source>
</evidence>
<evidence type="ECO:0000259" key="7">
    <source>
        <dbReference type="Pfam" id="PF01087"/>
    </source>
</evidence>
<feature type="binding site" evidence="5">
    <location>
        <position position="47"/>
    </location>
    <ligand>
        <name>Zn(2+)</name>
        <dbReference type="ChEBI" id="CHEBI:29105"/>
    </ligand>
</feature>
<dbReference type="GO" id="GO:0008108">
    <property type="term" value="F:UDP-glucose:hexose-1-phosphate uridylyltransferase activity"/>
    <property type="evidence" value="ECO:0007669"/>
    <property type="project" value="UniProtKB-EC"/>
</dbReference>
<dbReference type="AlphaFoldDB" id="A0A075MSK1"/>
<keyword evidence="2 8" id="KW-0548">Nucleotidyltransferase</keyword>
<dbReference type="InterPro" id="IPR053177">
    <property type="entry name" value="ADP-glucose_phosphorylase"/>
</dbReference>
<comment type="cofactor">
    <cofactor evidence="5">
        <name>Zn(2+)</name>
        <dbReference type="ChEBI" id="CHEBI:29105"/>
    </cofactor>
    <text evidence="5">Binds 1 zinc ion per subunit.</text>
</comment>